<feature type="domain" description="Oxidoreductase molybdopterin-binding" evidence="2">
    <location>
        <begin position="49"/>
        <end position="170"/>
    </location>
</feature>
<evidence type="ECO:0000313" key="5">
    <source>
        <dbReference type="EMBL" id="EMA05278.1"/>
    </source>
</evidence>
<dbReference type="Gene3D" id="3.90.420.10">
    <property type="entry name" value="Oxidoreductase, molybdopterin-binding domain"/>
    <property type="match status" value="1"/>
</dbReference>
<feature type="region of interest" description="Disordered" evidence="1">
    <location>
        <begin position="1"/>
        <end position="47"/>
    </location>
</feature>
<reference evidence="3 7" key="2">
    <citation type="journal article" date="2012" name="J. Bacteriol.">
        <title>Complete genome sequence of the metabolically versatile halophilic archaeon Haloferax mediterranei, a poly(3-hydroxybutyrate-co-3-hydroxyvalerate) producer.</title>
        <authorList>
            <person name="Han J."/>
            <person name="Zhang F."/>
            <person name="Hou J."/>
            <person name="Liu X."/>
            <person name="Li M."/>
            <person name="Liu H."/>
            <person name="Cai L."/>
            <person name="Zhang B."/>
            <person name="Chen Y."/>
            <person name="Zhou J."/>
            <person name="Hu S."/>
            <person name="Xiang H."/>
        </authorList>
    </citation>
    <scope>NUCLEOTIDE SEQUENCE [LARGE SCALE GENOMIC DNA]</scope>
    <source>
        <strain evidence="7">ATCC 33500 / DSM 1411 / JCM 8866 / NBRC 14739 / NCIMB 2177 / R-4</strain>
        <strain evidence="3">CGMCC 1.2087</strain>
        <plasmid evidence="7">pHM300</plasmid>
    </source>
</reference>
<dbReference type="EMBL" id="CP001870">
    <property type="protein sequence ID" value="AFK20932.1"/>
    <property type="molecule type" value="Genomic_DNA"/>
</dbReference>
<evidence type="ECO:0000313" key="8">
    <source>
        <dbReference type="Proteomes" id="UP000011603"/>
    </source>
</evidence>
<dbReference type="Proteomes" id="UP000299011">
    <property type="component" value="Plasmid pHME322"/>
</dbReference>
<reference evidence="6 10" key="6">
    <citation type="submission" date="2019-04" db="EMBL/GenBank/DDBJ databases">
        <title>Methylomes of two halophilic Archaea, Haloarcula marismortui and Haloferax mediterranei.</title>
        <authorList>
            <person name="DasSarma S."/>
            <person name="DasSarma P."/>
            <person name="DasSarma S."/>
            <person name="Fomenkov A."/>
            <person name="Vincze T."/>
            <person name="Anton B.P."/>
            <person name="Roberts R.J."/>
        </authorList>
    </citation>
    <scope>NUCLEOTIDE SEQUENCE [LARGE SCALE GENOMIC DNA]</scope>
    <source>
        <strain evidence="6">ATCC 33500</strain>
        <strain evidence="10">ATCC 33500 / DSM 1411 / JCM 8866 / NBRC 14739 / NCIMB 2177 / R-4</strain>
        <plasmid evidence="6 10">pHME322</plasmid>
    </source>
</reference>
<evidence type="ECO:0000313" key="9">
    <source>
        <dbReference type="Proteomes" id="UP000027075"/>
    </source>
</evidence>
<dbReference type="InterPro" id="IPR036374">
    <property type="entry name" value="OxRdtase_Mopterin-bd_sf"/>
</dbReference>
<evidence type="ECO:0000313" key="4">
    <source>
        <dbReference type="EMBL" id="AHZ24199.1"/>
    </source>
</evidence>
<evidence type="ECO:0000313" key="7">
    <source>
        <dbReference type="Proteomes" id="UP000006469"/>
    </source>
</evidence>
<evidence type="ECO:0000313" key="6">
    <source>
        <dbReference type="EMBL" id="QCQ77111.1"/>
    </source>
</evidence>
<reference evidence="3" key="5">
    <citation type="submission" date="2014-05" db="EMBL/GenBank/DDBJ databases">
        <authorList>
            <person name="Wang L."/>
            <person name="Yang H."/>
            <person name="Xiang H."/>
        </authorList>
    </citation>
    <scope>NUCLEOTIDE SEQUENCE</scope>
    <source>
        <strain evidence="3">CGMCC 1.2087</strain>
        <plasmid evidence="3">pHM300</plasmid>
    </source>
</reference>
<dbReference type="AlphaFoldDB" id="I3R9M2"/>
<sequence>MAMTDRTSNESDSRSDTADNPDAGNTDNPDAGNADNPDAGNAEGDRPEIDIAVVGDERLSLTRSDFETFPTVEFEYTIVCDSGSRTTATWTGVSLSDLLDRAGMPPETTHLRVTSTDGYTVCVDIASALNSLVAYARDHESLGAVEQYATRFLGPGIDGSRTVKGVARVEPITLASGTDPTERESMSLDDPSYG</sequence>
<geneLocation type="plasmid" evidence="3 7">
    <name>pHM300</name>
</geneLocation>
<dbReference type="PATRIC" id="fig|523841.21.peg.144"/>
<name>I3R9M2_HALMT</name>
<keyword evidence="8" id="KW-1185">Reference proteome</keyword>
<dbReference type="SUPFAM" id="SSF56524">
    <property type="entry name" value="Oxidoreductase molybdopterin-binding domain"/>
    <property type="match status" value="1"/>
</dbReference>
<dbReference type="HOGENOM" id="CLU_1399709_0_0_2"/>
<dbReference type="RefSeq" id="WP_004056347.1">
    <property type="nucleotide sequence ID" value="NC_017943.1"/>
</dbReference>
<reference evidence="3" key="1">
    <citation type="journal article" date="2012" name="Appl. Environ. Microbiol.">
        <title>Identification of the haloarchaeal phasin (PhaP) that functions in polyhydroxyalkanoate accumulation and granule formation in Haloferax mediterranei.</title>
        <authorList>
            <person name="Cai S."/>
            <person name="Cai L."/>
            <person name="Liu H."/>
            <person name="Liu X."/>
            <person name="Han J."/>
            <person name="Zhou J."/>
            <person name="Xiang H."/>
        </authorList>
    </citation>
    <scope>NUCLEOTIDE SEQUENCE</scope>
    <source>
        <strain evidence="3">CGMCC 1.2087</strain>
    </source>
</reference>
<feature type="compositionally biased region" description="Low complexity" evidence="1">
    <location>
        <begin position="22"/>
        <end position="42"/>
    </location>
</feature>
<reference evidence="5 8" key="3">
    <citation type="journal article" date="2014" name="PLoS Genet.">
        <title>Phylogenetically driven sequencing of extremely halophilic archaea reveals strategies for static and dynamic osmo-response.</title>
        <authorList>
            <person name="Becker E.A."/>
            <person name="Seitzer P.M."/>
            <person name="Tritt A."/>
            <person name="Larsen D."/>
            <person name="Krusor M."/>
            <person name="Yao A.I."/>
            <person name="Wu D."/>
            <person name="Madern D."/>
            <person name="Eisen J.A."/>
            <person name="Darling A.E."/>
            <person name="Facciotti M.T."/>
        </authorList>
    </citation>
    <scope>NUCLEOTIDE SEQUENCE [LARGE SCALE GENOMIC DNA]</scope>
    <source>
        <strain evidence="5">ATCC 33500</strain>
        <strain evidence="8">ATCC 33500 / DSM 1411 / JCM 8866 / NBRC 14739 / NCIMB 2177 / R-4</strain>
    </source>
</reference>
<dbReference type="InterPro" id="IPR000572">
    <property type="entry name" value="OxRdtase_Mopterin-bd_dom"/>
</dbReference>
<dbReference type="EMBL" id="CP007553">
    <property type="protein sequence ID" value="AHZ24199.1"/>
    <property type="molecule type" value="Genomic_DNA"/>
</dbReference>
<dbReference type="Proteomes" id="UP000027075">
    <property type="component" value="Plasmid HMPLAS2"/>
</dbReference>
<keyword evidence="3" id="KW-0614">Plasmid</keyword>
<feature type="compositionally biased region" description="Basic and acidic residues" evidence="1">
    <location>
        <begin position="7"/>
        <end position="17"/>
    </location>
</feature>
<dbReference type="OrthoDB" id="230884at2157"/>
<protein>
    <submittedName>
        <fullName evidence="4">Sulfite oxidase-like oxidoreductase</fullName>
    </submittedName>
</protein>
<dbReference type="EMBL" id="CP039141">
    <property type="protein sequence ID" value="QCQ77111.1"/>
    <property type="molecule type" value="Genomic_DNA"/>
</dbReference>
<dbReference type="Pfam" id="PF00174">
    <property type="entry name" value="Oxidored_molyb"/>
    <property type="match status" value="1"/>
</dbReference>
<evidence type="ECO:0000259" key="2">
    <source>
        <dbReference type="Pfam" id="PF00174"/>
    </source>
</evidence>
<evidence type="ECO:0000313" key="3">
    <source>
        <dbReference type="EMBL" id="AFK20932.1"/>
    </source>
</evidence>
<dbReference type="Proteomes" id="UP000011603">
    <property type="component" value="Unassembled WGS sequence"/>
</dbReference>
<dbReference type="EMBL" id="AOLO01000001">
    <property type="protein sequence ID" value="EMA05278.1"/>
    <property type="molecule type" value="Genomic_DNA"/>
</dbReference>
<proteinExistence type="predicted"/>
<dbReference type="Proteomes" id="UP000006469">
    <property type="component" value="Plasmid pHM300"/>
</dbReference>
<evidence type="ECO:0000256" key="1">
    <source>
        <dbReference type="SAM" id="MobiDB-lite"/>
    </source>
</evidence>
<evidence type="ECO:0000313" key="10">
    <source>
        <dbReference type="Proteomes" id="UP000299011"/>
    </source>
</evidence>
<geneLocation type="plasmid" evidence="4 9">
    <name>HMPLAS2</name>
</geneLocation>
<reference evidence="4 9" key="4">
    <citation type="submission" date="2014-04" db="EMBL/GenBank/DDBJ databases">
        <title>Transcriptional profiles of Haloferax mediterranei on the basis of nitrogen availability.</title>
        <authorList>
            <person name="Bautista V."/>
        </authorList>
    </citation>
    <scope>NUCLEOTIDE SEQUENCE [LARGE SCALE GENOMIC DNA]</scope>
    <source>
        <strain evidence="4">ATCC 33500</strain>
        <strain evidence="9">ATCC 33500 / DSM 1411 / JCM 8866 / NBRC 14739 / NCIMB 2177 / R-4</strain>
        <plasmid evidence="4">HMPLAS2</plasmid>
        <plasmid evidence="9">Plasmid HMPLAS2</plasmid>
    </source>
</reference>
<geneLocation type="plasmid" evidence="6 10">
    <name>pHME322</name>
</geneLocation>
<organism evidence="3 7">
    <name type="scientific">Haloferax mediterranei (strain ATCC 33500 / DSM 1411 / JCM 8866 / NBRC 14739 / NCIMB 2177 / R-4)</name>
    <name type="common">Halobacterium mediterranei</name>
    <dbReference type="NCBI Taxonomy" id="523841"/>
    <lineage>
        <taxon>Archaea</taxon>
        <taxon>Methanobacteriati</taxon>
        <taxon>Methanobacteriota</taxon>
        <taxon>Stenosarchaea group</taxon>
        <taxon>Halobacteria</taxon>
        <taxon>Halobacteriales</taxon>
        <taxon>Haloferacaceae</taxon>
        <taxon>Haloferax</taxon>
    </lineage>
</organism>
<accession>I3R9M2</accession>
<feature type="region of interest" description="Disordered" evidence="1">
    <location>
        <begin position="175"/>
        <end position="194"/>
    </location>
</feature>
<dbReference type="GeneID" id="40158233"/>
<gene>
    <name evidence="3" type="ordered locus">HFX_5097</name>
    <name evidence="4" type="ORF">BM92_18525</name>
    <name evidence="5" type="ORF">C439_00725</name>
    <name evidence="6" type="ORF">E6P09_17410</name>
</gene>
<dbReference type="KEGG" id="hme:HFX_5097"/>